<dbReference type="Proteomes" id="UP000600247">
    <property type="component" value="Unassembled WGS sequence"/>
</dbReference>
<dbReference type="RefSeq" id="WP_229692270.1">
    <property type="nucleotide sequence ID" value="NZ_BMHY01000008.1"/>
</dbReference>
<proteinExistence type="predicted"/>
<evidence type="ECO:0000313" key="1">
    <source>
        <dbReference type="EMBL" id="GGG78247.1"/>
    </source>
</evidence>
<dbReference type="Pfam" id="PF14106">
    <property type="entry name" value="DUF4279"/>
    <property type="match status" value="1"/>
</dbReference>
<gene>
    <name evidence="1" type="ORF">GCM10010918_38910</name>
</gene>
<name>A0A917HG95_9BACL</name>
<reference evidence="1 2" key="1">
    <citation type="journal article" date="2014" name="Int. J. Syst. Evol. Microbiol.">
        <title>Complete genome sequence of Corynebacterium casei LMG S-19264T (=DSM 44701T), isolated from a smear-ripened cheese.</title>
        <authorList>
            <consortium name="US DOE Joint Genome Institute (JGI-PGF)"/>
            <person name="Walter F."/>
            <person name="Albersmeier A."/>
            <person name="Kalinowski J."/>
            <person name="Ruckert C."/>
        </authorList>
    </citation>
    <scope>NUCLEOTIDE SEQUENCE [LARGE SCALE GENOMIC DNA]</scope>
    <source>
        <strain evidence="1 2">CGMCC 1.15286</strain>
    </source>
</reference>
<comment type="caution">
    <text evidence="1">The sequence shown here is derived from an EMBL/GenBank/DDBJ whole genome shotgun (WGS) entry which is preliminary data.</text>
</comment>
<accession>A0A917HG95</accession>
<evidence type="ECO:0008006" key="3">
    <source>
        <dbReference type="Google" id="ProtNLM"/>
    </source>
</evidence>
<dbReference type="InterPro" id="IPR025459">
    <property type="entry name" value="DUF4279"/>
</dbReference>
<dbReference type="AlphaFoldDB" id="A0A917HG95"/>
<organism evidence="1 2">
    <name type="scientific">Paenibacillus radicis</name>
    <name type="common">ex Gao et al. 2016</name>
    <dbReference type="NCBI Taxonomy" id="1737354"/>
    <lineage>
        <taxon>Bacteria</taxon>
        <taxon>Bacillati</taxon>
        <taxon>Bacillota</taxon>
        <taxon>Bacilli</taxon>
        <taxon>Bacillales</taxon>
        <taxon>Paenibacillaceae</taxon>
        <taxon>Paenibacillus</taxon>
    </lineage>
</organism>
<dbReference type="EMBL" id="BMHY01000008">
    <property type="protein sequence ID" value="GGG78247.1"/>
    <property type="molecule type" value="Genomic_DNA"/>
</dbReference>
<sequence>MKNMDYIVWIEAEEWSGTISDIDDMNTDVTVTFEDESKWIASFITYKNMYTLVEKYKGTGEYLGGKYFDSSNMIFVDECSRKRIEELIAYFIQEGQFDHKFSECDDIDYLMSNDVEPNTDQTKVMAYFMIYGDKFLPDNISSKLGITPTKQHLKGDIISPHPQLRNSRTMYRNETVWELSTGYQNSYDINDQINELLDSLESKQNALLEIKRNKSTSFMFMIVIQVRNEETPATYLKSRFLNFATAIGAEIHFDLYVSN</sequence>
<keyword evidence="2" id="KW-1185">Reference proteome</keyword>
<evidence type="ECO:0000313" key="2">
    <source>
        <dbReference type="Proteomes" id="UP000600247"/>
    </source>
</evidence>
<protein>
    <recommendedName>
        <fullName evidence="3">DUF4279 domain-containing protein</fullName>
    </recommendedName>
</protein>